<comment type="caution">
    <text evidence="1">The sequence shown here is derived from an EMBL/GenBank/DDBJ whole genome shotgun (WGS) entry which is preliminary data.</text>
</comment>
<accession>A0ACC2SVJ9</accession>
<gene>
    <name evidence="1" type="ORF">DSO57_1010559</name>
</gene>
<evidence type="ECO:0000313" key="1">
    <source>
        <dbReference type="EMBL" id="KAJ9066348.1"/>
    </source>
</evidence>
<evidence type="ECO:0000313" key="2">
    <source>
        <dbReference type="Proteomes" id="UP001165960"/>
    </source>
</evidence>
<keyword evidence="2" id="KW-1185">Reference proteome</keyword>
<reference evidence="1" key="1">
    <citation type="submission" date="2022-04" db="EMBL/GenBank/DDBJ databases">
        <title>Genome of the entomopathogenic fungus Entomophthora muscae.</title>
        <authorList>
            <person name="Elya C."/>
            <person name="Lovett B.R."/>
            <person name="Lee E."/>
            <person name="Macias A.M."/>
            <person name="Hajek A.E."/>
            <person name="De Bivort B.L."/>
            <person name="Kasson M.T."/>
            <person name="De Fine Licht H.H."/>
            <person name="Stajich J.E."/>
        </authorList>
    </citation>
    <scope>NUCLEOTIDE SEQUENCE</scope>
    <source>
        <strain evidence="1">Berkeley</strain>
    </source>
</reference>
<organism evidence="1 2">
    <name type="scientific">Entomophthora muscae</name>
    <dbReference type="NCBI Taxonomy" id="34485"/>
    <lineage>
        <taxon>Eukaryota</taxon>
        <taxon>Fungi</taxon>
        <taxon>Fungi incertae sedis</taxon>
        <taxon>Zoopagomycota</taxon>
        <taxon>Entomophthoromycotina</taxon>
        <taxon>Entomophthoromycetes</taxon>
        <taxon>Entomophthorales</taxon>
        <taxon>Entomophthoraceae</taxon>
        <taxon>Entomophthora</taxon>
    </lineage>
</organism>
<proteinExistence type="predicted"/>
<dbReference type="EMBL" id="QTSX02004295">
    <property type="protein sequence ID" value="KAJ9066348.1"/>
    <property type="molecule type" value="Genomic_DNA"/>
</dbReference>
<sequence length="213" mass="23774">MDYNKNYQLNSELSYFPLNSAEHLVPNFVDNPVFLGIKKPLARATDKSVQEKIVQYEGPVVGDSKIKQGIKRNIYNPQWDSKNSKLIVKKPKETKLADIKHNRKLPVRLIKANKGTLDTQAYPLSALAPKKKPEFFQFTENSAAVLPTTSSHISMAVTPNSASQSSPGLQNYNMPTEALSEVAPQSIAHGKRKDSPVSDSDKESWISPRKKLK</sequence>
<dbReference type="Proteomes" id="UP001165960">
    <property type="component" value="Unassembled WGS sequence"/>
</dbReference>
<name>A0ACC2SVJ9_9FUNG</name>
<protein>
    <submittedName>
        <fullName evidence="1">Uncharacterized protein</fullName>
    </submittedName>
</protein>